<dbReference type="EMBL" id="BOMQ01000036">
    <property type="protein sequence ID" value="GIE49603.1"/>
    <property type="molecule type" value="Genomic_DNA"/>
</dbReference>
<dbReference type="SUPFAM" id="SSF52980">
    <property type="entry name" value="Restriction endonuclease-like"/>
    <property type="match status" value="1"/>
</dbReference>
<keyword evidence="4" id="KW-1185">Reference proteome</keyword>
<name>A0A919JF87_9ACTN</name>
<dbReference type="AlphaFoldDB" id="A0A919JF87"/>
<comment type="caution">
    <text evidence="3">The sequence shown here is derived from an EMBL/GenBank/DDBJ whole genome shotgun (WGS) entry which is preliminary data.</text>
</comment>
<feature type="domain" description="DUF7662" evidence="2">
    <location>
        <begin position="4"/>
        <end position="75"/>
    </location>
</feature>
<evidence type="ECO:0000256" key="1">
    <source>
        <dbReference type="SAM" id="MobiDB-lite"/>
    </source>
</evidence>
<protein>
    <recommendedName>
        <fullName evidence="2">DUF7662 domain-containing protein</fullName>
    </recommendedName>
</protein>
<dbReference type="InterPro" id="IPR056079">
    <property type="entry name" value="DUF7662"/>
</dbReference>
<dbReference type="InterPro" id="IPR011335">
    <property type="entry name" value="Restrct_endonuc-II-like"/>
</dbReference>
<proteinExistence type="predicted"/>
<evidence type="ECO:0000313" key="4">
    <source>
        <dbReference type="Proteomes" id="UP000647172"/>
    </source>
</evidence>
<sequence>MGKYDPLRDLSASRQLDEVVLTFDEVETLVGPLPPSAHEHRAWWANDSKVQAQAWRSAGWHVAAVDQTIGRVTFARGTVGGAYLATRKVEPATGGTPRTRGEANQQNLGSDMTEEAVQGRLVAYLVKEGWRILRVAHTANRERGTDVLATRHERTLAVEVKGYPSLTYADPRRAGELKPTQPTTQARHWYAQAVLKCMLIRDEEPDVDVAIALPDVPTYRSLFQRTKTSLHWAGIDVLFVAGDGEVSLG</sequence>
<dbReference type="RefSeq" id="WP_203769007.1">
    <property type="nucleotide sequence ID" value="NZ_BAAAYJ010000080.1"/>
</dbReference>
<reference evidence="3" key="1">
    <citation type="submission" date="2021-01" db="EMBL/GenBank/DDBJ databases">
        <title>Whole genome shotgun sequence of Actinoplanes nipponensis NBRC 14063.</title>
        <authorList>
            <person name="Komaki H."/>
            <person name="Tamura T."/>
        </authorList>
    </citation>
    <scope>NUCLEOTIDE SEQUENCE</scope>
    <source>
        <strain evidence="3">NBRC 14063</strain>
    </source>
</reference>
<organism evidence="3 4">
    <name type="scientific">Actinoplanes nipponensis</name>
    <dbReference type="NCBI Taxonomy" id="135950"/>
    <lineage>
        <taxon>Bacteria</taxon>
        <taxon>Bacillati</taxon>
        <taxon>Actinomycetota</taxon>
        <taxon>Actinomycetes</taxon>
        <taxon>Micromonosporales</taxon>
        <taxon>Micromonosporaceae</taxon>
        <taxon>Actinoplanes</taxon>
    </lineage>
</organism>
<accession>A0A919JF87</accession>
<gene>
    <name evidence="3" type="ORF">Ani05nite_31370</name>
</gene>
<feature type="region of interest" description="Disordered" evidence="1">
    <location>
        <begin position="91"/>
        <end position="112"/>
    </location>
</feature>
<dbReference type="Proteomes" id="UP000647172">
    <property type="component" value="Unassembled WGS sequence"/>
</dbReference>
<evidence type="ECO:0000259" key="2">
    <source>
        <dbReference type="Pfam" id="PF24698"/>
    </source>
</evidence>
<evidence type="ECO:0000313" key="3">
    <source>
        <dbReference type="EMBL" id="GIE49603.1"/>
    </source>
</evidence>
<dbReference type="Pfam" id="PF24698">
    <property type="entry name" value="DUF7662"/>
    <property type="match status" value="1"/>
</dbReference>